<comment type="caution">
    <text evidence="1">The sequence shown here is derived from an EMBL/GenBank/DDBJ whole genome shotgun (WGS) entry which is preliminary data.</text>
</comment>
<keyword evidence="2" id="KW-1185">Reference proteome</keyword>
<protein>
    <submittedName>
        <fullName evidence="1">Uncharacterized protein</fullName>
    </submittedName>
</protein>
<organism evidence="1 2">
    <name type="scientific">Neptunicoccus cionae</name>
    <dbReference type="NCBI Taxonomy" id="2035344"/>
    <lineage>
        <taxon>Bacteria</taxon>
        <taxon>Pseudomonadati</taxon>
        <taxon>Pseudomonadota</taxon>
        <taxon>Alphaproteobacteria</taxon>
        <taxon>Rhodobacterales</taxon>
        <taxon>Paracoccaceae</taxon>
        <taxon>Neptunicoccus</taxon>
    </lineage>
</organism>
<gene>
    <name evidence="1" type="ORF">GCM10011498_30810</name>
</gene>
<proteinExistence type="predicted"/>
<evidence type="ECO:0000313" key="2">
    <source>
        <dbReference type="Proteomes" id="UP000628017"/>
    </source>
</evidence>
<accession>A0A916R289</accession>
<reference evidence="1" key="1">
    <citation type="journal article" date="2014" name="Int. J. Syst. Evol. Microbiol.">
        <title>Complete genome sequence of Corynebacterium casei LMG S-19264T (=DSM 44701T), isolated from a smear-ripened cheese.</title>
        <authorList>
            <consortium name="US DOE Joint Genome Institute (JGI-PGF)"/>
            <person name="Walter F."/>
            <person name="Albersmeier A."/>
            <person name="Kalinowski J."/>
            <person name="Ruckert C."/>
        </authorList>
    </citation>
    <scope>NUCLEOTIDE SEQUENCE</scope>
    <source>
        <strain evidence="1">CGMCC 1.15880</strain>
    </source>
</reference>
<dbReference type="Proteomes" id="UP000628017">
    <property type="component" value="Unassembled WGS sequence"/>
</dbReference>
<sequence>MIKREVSANEGHAHIYINGKNNAGLRELASLAISTVFLRENALTFTLIAYDHSTWVTPTGDLIAFTTPVIRPEARG</sequence>
<dbReference type="AlphaFoldDB" id="A0A916R289"/>
<dbReference type="RefSeq" id="WP_188677305.1">
    <property type="nucleotide sequence ID" value="NZ_BMKA01000004.1"/>
</dbReference>
<reference evidence="1" key="2">
    <citation type="submission" date="2020-09" db="EMBL/GenBank/DDBJ databases">
        <authorList>
            <person name="Sun Q."/>
            <person name="Zhou Y."/>
        </authorList>
    </citation>
    <scope>NUCLEOTIDE SEQUENCE</scope>
    <source>
        <strain evidence="1">CGMCC 1.15880</strain>
    </source>
</reference>
<name>A0A916R289_9RHOB</name>
<dbReference type="EMBL" id="BMKA01000004">
    <property type="protein sequence ID" value="GGA27556.1"/>
    <property type="molecule type" value="Genomic_DNA"/>
</dbReference>
<evidence type="ECO:0000313" key="1">
    <source>
        <dbReference type="EMBL" id="GGA27556.1"/>
    </source>
</evidence>